<accession>A0ABY1SM86</accession>
<dbReference type="Proteomes" id="UP000198337">
    <property type="component" value="Unassembled WGS sequence"/>
</dbReference>
<dbReference type="RefSeq" id="WP_089263219.1">
    <property type="nucleotide sequence ID" value="NZ_FZNV01000011.1"/>
</dbReference>
<keyword evidence="2" id="KW-1185">Reference proteome</keyword>
<proteinExistence type="predicted"/>
<comment type="caution">
    <text evidence="1">The sequence shown here is derived from an EMBL/GenBank/DDBJ whole genome shotgun (WGS) entry which is preliminary data.</text>
</comment>
<evidence type="ECO:0000313" key="2">
    <source>
        <dbReference type="Proteomes" id="UP000198337"/>
    </source>
</evidence>
<protein>
    <submittedName>
        <fullName evidence="1">Uncharacterized protein</fullName>
    </submittedName>
</protein>
<dbReference type="EMBL" id="FZNV01000011">
    <property type="protein sequence ID" value="SNR80497.1"/>
    <property type="molecule type" value="Genomic_DNA"/>
</dbReference>
<name>A0ABY1SM86_9FLAO</name>
<reference evidence="1 2" key="1">
    <citation type="submission" date="2017-06" db="EMBL/GenBank/DDBJ databases">
        <authorList>
            <person name="Varghese N."/>
            <person name="Submissions S."/>
        </authorList>
    </citation>
    <scope>NUCLEOTIDE SEQUENCE [LARGE SCALE GENOMIC DNA]</scope>
    <source>
        <strain evidence="1 2">DSM 19840</strain>
    </source>
</reference>
<sequence>MDSGKTLKYLVNHLYNPLLFYIPKNIIPKDELLKFNGISTDNFFNTPVLISKKNLIHHGISINDYRVILEKASILNYNLLKLIDVRRNLNVEQFNTLIENYILHLRFYLFMTKWMNEHFTKYCKTNQSLKSYFQLQYDFFNQHKLAIQTKFNLNIVVDLTSSQILTYLKNDTPTPLNNIINTDKNRDIKKETTKKKTVLITDQEARNFLLKTVFGLKY</sequence>
<organism evidence="1 2">
    <name type="scientific">Maribacter sedimenticola</name>
    <dbReference type="NCBI Taxonomy" id="228956"/>
    <lineage>
        <taxon>Bacteria</taxon>
        <taxon>Pseudomonadati</taxon>
        <taxon>Bacteroidota</taxon>
        <taxon>Flavobacteriia</taxon>
        <taxon>Flavobacteriales</taxon>
        <taxon>Flavobacteriaceae</taxon>
        <taxon>Maribacter</taxon>
    </lineage>
</organism>
<evidence type="ECO:0000313" key="1">
    <source>
        <dbReference type="EMBL" id="SNR80497.1"/>
    </source>
</evidence>
<gene>
    <name evidence="1" type="ORF">SAMN04488009_0159</name>
</gene>